<accession>A0A9W7B1P5</accession>
<sequence length="270" mass="29941">MNSTTEQFITLTPIIDPTTPATTPNPPPLTSTSIITQAEPEAPPPKPIVLQVKDSVSSDCVFLDCVIGRHEIRKSIKRSTAPNSPLLSTLKRAERYLPKSHLKITGSIAKRSLSIKITDVGVNKICYVDSKKLSDSTDQGELLSGSVIKFYHAGIFSIPISFRFDIDHVGILKKYGVESTQITSLSVLSLPNFEGNYMEDDDTSLNNVMKKIWVDEGIEAKEKLFIRDVKCVESIQASSNYGKRLRGMIVNNLVDMRGRLFEGTRVVIKK</sequence>
<gene>
    <name evidence="1" type="ORF">TrVE_jg11617</name>
</gene>
<evidence type="ECO:0000313" key="2">
    <source>
        <dbReference type="Proteomes" id="UP001165160"/>
    </source>
</evidence>
<evidence type="ECO:0000313" key="1">
    <source>
        <dbReference type="EMBL" id="GMH82761.1"/>
    </source>
</evidence>
<keyword evidence="2" id="KW-1185">Reference proteome</keyword>
<dbReference type="EMBL" id="BRXX01000019">
    <property type="protein sequence ID" value="GMH82761.1"/>
    <property type="molecule type" value="Genomic_DNA"/>
</dbReference>
<dbReference type="Proteomes" id="UP001165160">
    <property type="component" value="Unassembled WGS sequence"/>
</dbReference>
<name>A0A9W7B1P5_9STRA</name>
<organism evidence="1 2">
    <name type="scientific">Triparma verrucosa</name>
    <dbReference type="NCBI Taxonomy" id="1606542"/>
    <lineage>
        <taxon>Eukaryota</taxon>
        <taxon>Sar</taxon>
        <taxon>Stramenopiles</taxon>
        <taxon>Ochrophyta</taxon>
        <taxon>Bolidophyceae</taxon>
        <taxon>Parmales</taxon>
        <taxon>Triparmaceae</taxon>
        <taxon>Triparma</taxon>
    </lineage>
</organism>
<dbReference type="AlphaFoldDB" id="A0A9W7B1P5"/>
<comment type="caution">
    <text evidence="1">The sequence shown here is derived from an EMBL/GenBank/DDBJ whole genome shotgun (WGS) entry which is preliminary data.</text>
</comment>
<reference evidence="2" key="1">
    <citation type="journal article" date="2023" name="Commun. Biol.">
        <title>Genome analysis of Parmales, the sister group of diatoms, reveals the evolutionary specialization of diatoms from phago-mixotrophs to photoautotrophs.</title>
        <authorList>
            <person name="Ban H."/>
            <person name="Sato S."/>
            <person name="Yoshikawa S."/>
            <person name="Yamada K."/>
            <person name="Nakamura Y."/>
            <person name="Ichinomiya M."/>
            <person name="Sato N."/>
            <person name="Blanc-Mathieu R."/>
            <person name="Endo H."/>
            <person name="Kuwata A."/>
            <person name="Ogata H."/>
        </authorList>
    </citation>
    <scope>NUCLEOTIDE SEQUENCE [LARGE SCALE GENOMIC DNA]</scope>
    <source>
        <strain evidence="2">NIES 3699</strain>
    </source>
</reference>
<protein>
    <submittedName>
        <fullName evidence="1">Uncharacterized protein</fullName>
    </submittedName>
</protein>
<proteinExistence type="predicted"/>